<evidence type="ECO:0000313" key="3">
    <source>
        <dbReference type="Proteomes" id="UP001346149"/>
    </source>
</evidence>
<dbReference type="EMBL" id="JAXQNO010000023">
    <property type="protein sequence ID" value="KAK4765301.1"/>
    <property type="molecule type" value="Genomic_DNA"/>
</dbReference>
<sequence>MRPPHEQQQQHRLLCGESLYGGCDMLPEMGREPPVPQQGPEGTIDGNTAEIVGRHREARETFFKVNSSTFFFMMHTLLEAIDLIVQGAQNLLVLVQNKRNPRRKPFFTANPYIPTSTTYHTSYMDFCWLTQEEIIRLLLNSISLFSPLYALSIASLDLITTDFSAIDYDSAATSTVEPIALSLVHQTSVSMTDPEGALIGEISPLALACCHETLAVAIAT</sequence>
<reference evidence="2 3" key="1">
    <citation type="journal article" date="2023" name="Hortic Res">
        <title>Pangenome of water caltrop reveals structural variations and asymmetric subgenome divergence after allopolyploidization.</title>
        <authorList>
            <person name="Zhang X."/>
            <person name="Chen Y."/>
            <person name="Wang L."/>
            <person name="Yuan Y."/>
            <person name="Fang M."/>
            <person name="Shi L."/>
            <person name="Lu R."/>
            <person name="Comes H.P."/>
            <person name="Ma Y."/>
            <person name="Chen Y."/>
            <person name="Huang G."/>
            <person name="Zhou Y."/>
            <person name="Zheng Z."/>
            <person name="Qiu Y."/>
        </authorList>
    </citation>
    <scope>NUCLEOTIDE SEQUENCE [LARGE SCALE GENOMIC DNA]</scope>
    <source>
        <strain evidence="2">F231</strain>
    </source>
</reference>
<evidence type="ECO:0000256" key="1">
    <source>
        <dbReference type="SAM" id="MobiDB-lite"/>
    </source>
</evidence>
<feature type="region of interest" description="Disordered" evidence="1">
    <location>
        <begin position="26"/>
        <end position="46"/>
    </location>
</feature>
<proteinExistence type="predicted"/>
<evidence type="ECO:0000313" key="2">
    <source>
        <dbReference type="EMBL" id="KAK4765301.1"/>
    </source>
</evidence>
<comment type="caution">
    <text evidence="2">The sequence shown here is derived from an EMBL/GenBank/DDBJ whole genome shotgun (WGS) entry which is preliminary data.</text>
</comment>
<gene>
    <name evidence="2" type="ORF">SAY86_026391</name>
</gene>
<protein>
    <submittedName>
        <fullName evidence="2">Uncharacterized protein</fullName>
    </submittedName>
</protein>
<dbReference type="Proteomes" id="UP001346149">
    <property type="component" value="Unassembled WGS sequence"/>
</dbReference>
<name>A0AAN7QEG5_TRANT</name>
<accession>A0AAN7QEG5</accession>
<dbReference type="AlphaFoldDB" id="A0AAN7QEG5"/>
<keyword evidence="3" id="KW-1185">Reference proteome</keyword>
<organism evidence="2 3">
    <name type="scientific">Trapa natans</name>
    <name type="common">Water chestnut</name>
    <dbReference type="NCBI Taxonomy" id="22666"/>
    <lineage>
        <taxon>Eukaryota</taxon>
        <taxon>Viridiplantae</taxon>
        <taxon>Streptophyta</taxon>
        <taxon>Embryophyta</taxon>
        <taxon>Tracheophyta</taxon>
        <taxon>Spermatophyta</taxon>
        <taxon>Magnoliopsida</taxon>
        <taxon>eudicotyledons</taxon>
        <taxon>Gunneridae</taxon>
        <taxon>Pentapetalae</taxon>
        <taxon>rosids</taxon>
        <taxon>malvids</taxon>
        <taxon>Myrtales</taxon>
        <taxon>Lythraceae</taxon>
        <taxon>Trapa</taxon>
    </lineage>
</organism>